<dbReference type="HAMAP" id="MF_01928">
    <property type="entry name" value="PurK"/>
    <property type="match status" value="1"/>
</dbReference>
<dbReference type="SUPFAM" id="SSF52440">
    <property type="entry name" value="PreATP-grasp domain"/>
    <property type="match status" value="1"/>
</dbReference>
<keyword evidence="7" id="KW-1185">Reference proteome</keyword>
<keyword evidence="3 4" id="KW-0067">ATP-binding</keyword>
<dbReference type="SUPFAM" id="SSF56059">
    <property type="entry name" value="Glutathione synthetase ATP-binding domain-like"/>
    <property type="match status" value="1"/>
</dbReference>
<feature type="binding site" evidence="4">
    <location>
        <position position="178"/>
    </location>
    <ligand>
        <name>ATP</name>
        <dbReference type="ChEBI" id="CHEBI:30616"/>
    </ligand>
</feature>
<dbReference type="Gene3D" id="3.30.1490.20">
    <property type="entry name" value="ATP-grasp fold, A domain"/>
    <property type="match status" value="1"/>
</dbReference>
<dbReference type="InterPro" id="IPR054350">
    <property type="entry name" value="PurT/PurK_preATP-grasp"/>
</dbReference>
<dbReference type="EMBL" id="JAACJS010000012">
    <property type="protein sequence ID" value="NCI49938.1"/>
    <property type="molecule type" value="Genomic_DNA"/>
</dbReference>
<dbReference type="InterPro" id="IPR016185">
    <property type="entry name" value="PreATP-grasp_dom_sf"/>
</dbReference>
<dbReference type="Gene3D" id="3.30.470.20">
    <property type="entry name" value="ATP-grasp fold, B domain"/>
    <property type="match status" value="1"/>
</dbReference>
<feature type="binding site" evidence="4">
    <location>
        <begin position="170"/>
        <end position="173"/>
    </location>
    <ligand>
        <name>ATP</name>
        <dbReference type="ChEBI" id="CHEBI:30616"/>
    </ligand>
</feature>
<comment type="caution">
    <text evidence="4">Lacks conserved residue(s) required for the propagation of feature annotation.</text>
</comment>
<comment type="similarity">
    <text evidence="4">Belongs to the PurK/PurT family.</text>
</comment>
<gene>
    <name evidence="4" type="primary">purK</name>
    <name evidence="6" type="ORF">GWC95_08395</name>
</gene>
<keyword evidence="1 4" id="KW-0547">Nucleotide-binding</keyword>
<keyword evidence="4 6" id="KW-0436">Ligase</keyword>
<dbReference type="PANTHER" id="PTHR11609:SF5">
    <property type="entry name" value="PHOSPHORIBOSYLAMINOIMIDAZOLE CARBOXYLASE"/>
    <property type="match status" value="1"/>
</dbReference>
<feature type="domain" description="ATP-grasp" evidence="5">
    <location>
        <begin position="105"/>
        <end position="287"/>
    </location>
</feature>
<sequence>MKKIGILGGGQLGRMLLQAAGNYVVETYVLENDPGCPAAHLCHHFTKGDITDFETVYRFGRQLDAITIEIEAVNVDALEKLESEGVKVYPRPSAIRTIKNKVVQKEFYAAHQIPTSDFVITHTLADLDKHTGFLPAVHKIGEGGYDGKGVTVLDSHHDVAKGFDAPAVLEKKVKIKKEIAMIVAMSNTGETAIYPPAEMVFDPVWNLLDYQLSPANLPEKTLWRAEAIAARVVKELKSPGLFAVELFVDANDEVLVNETAPRVHNSGHHTIEANYSSQYDMLWRIMLDYPLGNTDPILPSAIVNILGAEGYSGNAVYDGLKEVLSIDNVFVHLYGKTQTKPGRKMGHVTIISKDYQDLTYKANKIKHLLKVVSS</sequence>
<comment type="catalytic activity">
    <reaction evidence="4">
        <text>5-amino-1-(5-phospho-beta-D-ribosyl)imidazole + hydrogencarbonate + ATP = 5-carboxyamino-1-(5-phospho-D-ribosyl)imidazole + ADP + phosphate + 2 H(+)</text>
        <dbReference type="Rhea" id="RHEA:19317"/>
        <dbReference type="ChEBI" id="CHEBI:15378"/>
        <dbReference type="ChEBI" id="CHEBI:17544"/>
        <dbReference type="ChEBI" id="CHEBI:30616"/>
        <dbReference type="ChEBI" id="CHEBI:43474"/>
        <dbReference type="ChEBI" id="CHEBI:58730"/>
        <dbReference type="ChEBI" id="CHEBI:137981"/>
        <dbReference type="ChEBI" id="CHEBI:456216"/>
        <dbReference type="EC" id="6.3.4.18"/>
    </reaction>
</comment>
<feature type="binding site" evidence="4">
    <location>
        <position position="101"/>
    </location>
    <ligand>
        <name>ATP</name>
        <dbReference type="ChEBI" id="CHEBI:30616"/>
    </ligand>
</feature>
<name>A0ABW9ZS58_9BACT</name>
<feature type="binding site" evidence="4">
    <location>
        <begin position="257"/>
        <end position="258"/>
    </location>
    <ligand>
        <name>ATP</name>
        <dbReference type="ChEBI" id="CHEBI:30616"/>
    </ligand>
</feature>
<dbReference type="PROSITE" id="PS50975">
    <property type="entry name" value="ATP_GRASP"/>
    <property type="match status" value="1"/>
</dbReference>
<dbReference type="NCBIfam" id="NF004679">
    <property type="entry name" value="PRK06019.1-5"/>
    <property type="match status" value="1"/>
</dbReference>
<comment type="subunit">
    <text evidence="4">Homodimer.</text>
</comment>
<dbReference type="InterPro" id="IPR040686">
    <property type="entry name" value="PurK_C"/>
</dbReference>
<keyword evidence="2 4" id="KW-0658">Purine biosynthesis</keyword>
<dbReference type="EC" id="6.3.4.18" evidence="4"/>
<dbReference type="Pfam" id="PF02222">
    <property type="entry name" value="ATP-grasp"/>
    <property type="match status" value="1"/>
</dbReference>
<dbReference type="InterPro" id="IPR005875">
    <property type="entry name" value="PurK"/>
</dbReference>
<feature type="binding site" evidence="4">
    <location>
        <position position="139"/>
    </location>
    <ligand>
        <name>ATP</name>
        <dbReference type="ChEBI" id="CHEBI:30616"/>
    </ligand>
</feature>
<comment type="caution">
    <text evidence="6">The sequence shown here is derived from an EMBL/GenBank/DDBJ whole genome shotgun (WGS) entry which is preliminary data.</text>
</comment>
<comment type="function">
    <text evidence="4">Catalyzes the ATP-dependent conversion of 5-aminoimidazole ribonucleotide (AIR) and HCO(3)(-) to N5-carboxyaminoimidazole ribonucleotide (N5-CAIR).</text>
</comment>
<dbReference type="Pfam" id="PF17769">
    <property type="entry name" value="PurK_C"/>
    <property type="match status" value="1"/>
</dbReference>
<dbReference type="InterPro" id="IPR003135">
    <property type="entry name" value="ATP-grasp_carboxylate-amine"/>
</dbReference>
<reference evidence="6 7" key="1">
    <citation type="submission" date="2020-01" db="EMBL/GenBank/DDBJ databases">
        <title>Genome analysis.</title>
        <authorList>
            <person name="Wu S."/>
            <person name="Wang G."/>
        </authorList>
    </citation>
    <scope>NUCLEOTIDE SEQUENCE [LARGE SCALE GENOMIC DNA]</scope>
    <source>
        <strain evidence="6 7">SYL130</strain>
    </source>
</reference>
<dbReference type="SUPFAM" id="SSF51246">
    <property type="entry name" value="Rudiment single hybrid motif"/>
    <property type="match status" value="1"/>
</dbReference>
<evidence type="ECO:0000259" key="5">
    <source>
        <dbReference type="PROSITE" id="PS50975"/>
    </source>
</evidence>
<dbReference type="Pfam" id="PF22660">
    <property type="entry name" value="RS_preATP-grasp-like"/>
    <property type="match status" value="1"/>
</dbReference>
<evidence type="ECO:0000256" key="4">
    <source>
        <dbReference type="HAMAP-Rule" id="MF_01928"/>
    </source>
</evidence>
<dbReference type="GO" id="GO:0034028">
    <property type="term" value="F:5-(carboxyamino)imidazole ribonucleotide synthase activity"/>
    <property type="evidence" value="ECO:0007669"/>
    <property type="project" value="UniProtKB-EC"/>
</dbReference>
<evidence type="ECO:0000313" key="7">
    <source>
        <dbReference type="Proteomes" id="UP000753802"/>
    </source>
</evidence>
<protein>
    <recommendedName>
        <fullName evidence="4">N5-carboxyaminoimidazole ribonucleotide synthase</fullName>
        <shortName evidence="4">N5-CAIR synthase</shortName>
        <ecNumber evidence="4">6.3.4.18</ecNumber>
    </recommendedName>
    <alternativeName>
        <fullName evidence="4">5-(carboxyamino)imidazole ribonucleotide synthetase</fullName>
    </alternativeName>
</protein>
<dbReference type="InterPro" id="IPR011761">
    <property type="entry name" value="ATP-grasp"/>
</dbReference>
<organism evidence="6 7">
    <name type="scientific">Sediminibacterium roseum</name>
    <dbReference type="NCBI Taxonomy" id="1978412"/>
    <lineage>
        <taxon>Bacteria</taxon>
        <taxon>Pseudomonadati</taxon>
        <taxon>Bacteroidota</taxon>
        <taxon>Chitinophagia</taxon>
        <taxon>Chitinophagales</taxon>
        <taxon>Chitinophagaceae</taxon>
        <taxon>Sediminibacterium</taxon>
    </lineage>
</organism>
<evidence type="ECO:0000256" key="1">
    <source>
        <dbReference type="ARBA" id="ARBA00022741"/>
    </source>
</evidence>
<comment type="pathway">
    <text evidence="4">Purine metabolism; IMP biosynthesis via de novo pathway; 5-amino-1-(5-phospho-D-ribosyl)imidazole-4-carboxylate from 5-amino-1-(5-phospho-D-ribosyl)imidazole (N5-CAIR route): step 1/2.</text>
</comment>
<proteinExistence type="inferred from homology"/>
<dbReference type="InterPro" id="IPR013815">
    <property type="entry name" value="ATP_grasp_subdomain_1"/>
</dbReference>
<dbReference type="Gene3D" id="3.40.50.20">
    <property type="match status" value="1"/>
</dbReference>
<dbReference type="PANTHER" id="PTHR11609">
    <property type="entry name" value="PURINE BIOSYNTHESIS PROTEIN 6/7, PUR6/7"/>
    <property type="match status" value="1"/>
</dbReference>
<dbReference type="InterPro" id="IPR011054">
    <property type="entry name" value="Rudment_hybrid_motif"/>
</dbReference>
<evidence type="ECO:0000256" key="2">
    <source>
        <dbReference type="ARBA" id="ARBA00022755"/>
    </source>
</evidence>
<evidence type="ECO:0000313" key="6">
    <source>
        <dbReference type="EMBL" id="NCI49938.1"/>
    </source>
</evidence>
<evidence type="ECO:0000256" key="3">
    <source>
        <dbReference type="ARBA" id="ARBA00022840"/>
    </source>
</evidence>
<dbReference type="RefSeq" id="WP_161818258.1">
    <property type="nucleotide sequence ID" value="NZ_JAACJS010000012.1"/>
</dbReference>
<accession>A0ABW9ZS58</accession>
<dbReference type="Proteomes" id="UP000753802">
    <property type="component" value="Unassembled WGS sequence"/>
</dbReference>